<reference evidence="1 2" key="1">
    <citation type="submission" date="2017-08" db="EMBL/GenBank/DDBJ databases">
        <title>Reclassification of Bisgaard taxon 37 and 44.</title>
        <authorList>
            <person name="Christensen H."/>
        </authorList>
    </citation>
    <scope>NUCLEOTIDE SEQUENCE [LARGE SCALE GENOMIC DNA]</scope>
    <source>
        <strain evidence="1 2">B96_4</strain>
    </source>
</reference>
<dbReference type="NCBIfam" id="TIGR02167">
    <property type="entry name" value="Liste_lipo_26"/>
    <property type="match status" value="3"/>
</dbReference>
<comment type="caution">
    <text evidence="1">The sequence shown here is derived from an EMBL/GenBank/DDBJ whole genome shotgun (WGS) entry which is preliminary data.</text>
</comment>
<evidence type="ECO:0000313" key="2">
    <source>
        <dbReference type="Proteomes" id="UP000266258"/>
    </source>
</evidence>
<dbReference type="OrthoDB" id="5855837at2"/>
<dbReference type="InterPro" id="IPR011889">
    <property type="entry name" value="Liste_lipo_26"/>
</dbReference>
<evidence type="ECO:0000313" key="1">
    <source>
        <dbReference type="EMBL" id="RIY33758.1"/>
    </source>
</evidence>
<keyword evidence="2" id="KW-1185">Reference proteome</keyword>
<accession>A0A3A1Y984</accession>
<dbReference type="InterPro" id="IPR005046">
    <property type="entry name" value="DUF285"/>
</dbReference>
<name>A0A3A1Y984_9GAMM</name>
<dbReference type="EMBL" id="NRJH01000010">
    <property type="protein sequence ID" value="RIY33758.1"/>
    <property type="molecule type" value="Genomic_DNA"/>
</dbReference>
<sequence>MSMKRKNTFVSLGLLGLATLGSVFGLSACSKYKYEYEFTDIAYTQLPYDLRQAVIDPKKVRITFTNSVILKEFIDTYIEKFNDMDKDPLNLGFIDISNVENIDYLFAGNLNLSDENRDIECSNFKKRREYNIDFSSLDFSKVKSMVGTFACVSISNDLRKINVSQVTNMRNLFTDSVFTYTAYSNISTWNVSQVVDMSYMFARTNFNFDIGNWDVSKVANMSGMFYYAKEFNQNIGNWDVSKVTDMSWMFASSSSFNQDIGNWDVSKVTNMSGMFYFATSFNQNISQWNVANVKDWSDIFFDWTENINNENKPPKFR</sequence>
<dbReference type="AlphaFoldDB" id="A0A3A1Y984"/>
<dbReference type="Proteomes" id="UP000266258">
    <property type="component" value="Unassembled WGS sequence"/>
</dbReference>
<dbReference type="PROSITE" id="PS51257">
    <property type="entry name" value="PROKAR_LIPOPROTEIN"/>
    <property type="match status" value="1"/>
</dbReference>
<gene>
    <name evidence="1" type="ORF">CJP74_01010</name>
</gene>
<organism evidence="1 2">
    <name type="scientific">Psittacicella melopsittaci</name>
    <dbReference type="NCBI Taxonomy" id="2028576"/>
    <lineage>
        <taxon>Bacteria</taxon>
        <taxon>Pseudomonadati</taxon>
        <taxon>Pseudomonadota</taxon>
        <taxon>Gammaproteobacteria</taxon>
        <taxon>Pasteurellales</taxon>
        <taxon>Psittacicellaceae</taxon>
        <taxon>Psittacicella</taxon>
    </lineage>
</organism>
<protein>
    <recommendedName>
        <fullName evidence="3">Surface protein</fullName>
    </recommendedName>
</protein>
<proteinExistence type="predicted"/>
<dbReference type="Pfam" id="PF03382">
    <property type="entry name" value="DUF285"/>
    <property type="match status" value="1"/>
</dbReference>
<evidence type="ECO:0008006" key="3">
    <source>
        <dbReference type="Google" id="ProtNLM"/>
    </source>
</evidence>